<dbReference type="OrthoDB" id="9810297at2"/>
<dbReference type="GO" id="GO:0003723">
    <property type="term" value="F:RNA binding"/>
    <property type="evidence" value="ECO:0007669"/>
    <property type="project" value="UniProtKB-UniRule"/>
</dbReference>
<dbReference type="CDD" id="cd02440">
    <property type="entry name" value="AdoMet_MTases"/>
    <property type="match status" value="1"/>
</dbReference>
<organism evidence="7 8">
    <name type="scientific">Cohaesibacter celericrescens</name>
    <dbReference type="NCBI Taxonomy" id="2067669"/>
    <lineage>
        <taxon>Bacteria</taxon>
        <taxon>Pseudomonadati</taxon>
        <taxon>Pseudomonadota</taxon>
        <taxon>Alphaproteobacteria</taxon>
        <taxon>Hyphomicrobiales</taxon>
        <taxon>Cohaesibacteraceae</taxon>
    </lineage>
</organism>
<name>A0A2N5XPE0_9HYPH</name>
<feature type="binding site" evidence="5">
    <location>
        <begin position="260"/>
        <end position="266"/>
    </location>
    <ligand>
        <name>S-adenosyl-L-methionine</name>
        <dbReference type="ChEBI" id="CHEBI:59789"/>
    </ligand>
</feature>
<dbReference type="Proteomes" id="UP000234881">
    <property type="component" value="Unassembled WGS sequence"/>
</dbReference>
<dbReference type="PANTHER" id="PTHR22807:SF61">
    <property type="entry name" value="NOL1_NOP2_SUN FAMILY PROTEIN _ ANTITERMINATION NUSB DOMAIN-CONTAINING PROTEIN"/>
    <property type="match status" value="1"/>
</dbReference>
<protein>
    <submittedName>
        <fullName evidence="7">MFS transporter</fullName>
    </submittedName>
</protein>
<dbReference type="Pfam" id="PF01029">
    <property type="entry name" value="NusB"/>
    <property type="match status" value="1"/>
</dbReference>
<evidence type="ECO:0000256" key="3">
    <source>
        <dbReference type="ARBA" id="ARBA00022691"/>
    </source>
</evidence>
<dbReference type="Gene3D" id="3.40.50.150">
    <property type="entry name" value="Vaccinia Virus protein VP39"/>
    <property type="match status" value="1"/>
</dbReference>
<feature type="active site" description="Nucleophile" evidence="5">
    <location>
        <position position="376"/>
    </location>
</feature>
<dbReference type="InterPro" id="IPR029063">
    <property type="entry name" value="SAM-dependent_MTases_sf"/>
</dbReference>
<evidence type="ECO:0000313" key="8">
    <source>
        <dbReference type="Proteomes" id="UP000234881"/>
    </source>
</evidence>
<evidence type="ECO:0000256" key="2">
    <source>
        <dbReference type="ARBA" id="ARBA00022679"/>
    </source>
</evidence>
<comment type="caution">
    <text evidence="7">The sequence shown here is derived from an EMBL/GenBank/DDBJ whole genome shotgun (WGS) entry which is preliminary data.</text>
</comment>
<evidence type="ECO:0000256" key="5">
    <source>
        <dbReference type="PROSITE-ProRule" id="PRU01023"/>
    </source>
</evidence>
<evidence type="ECO:0000256" key="1">
    <source>
        <dbReference type="ARBA" id="ARBA00022603"/>
    </source>
</evidence>
<keyword evidence="3 5" id="KW-0949">S-adenosyl-L-methionine</keyword>
<feature type="binding site" evidence="5">
    <location>
        <position position="307"/>
    </location>
    <ligand>
        <name>S-adenosyl-L-methionine</name>
        <dbReference type="ChEBI" id="CHEBI:59789"/>
    </ligand>
</feature>
<keyword evidence="4 5" id="KW-0694">RNA-binding</keyword>
<dbReference type="PANTHER" id="PTHR22807">
    <property type="entry name" value="NOP2 YEAST -RELATED NOL1/NOP2/FMU SUN DOMAIN-CONTAINING"/>
    <property type="match status" value="1"/>
</dbReference>
<dbReference type="Gene3D" id="1.10.940.10">
    <property type="entry name" value="NusB-like"/>
    <property type="match status" value="1"/>
</dbReference>
<dbReference type="AlphaFoldDB" id="A0A2N5XPE0"/>
<gene>
    <name evidence="7" type="ORF">C0081_15895</name>
</gene>
<dbReference type="SUPFAM" id="SSF53335">
    <property type="entry name" value="S-adenosyl-L-methionine-dependent methyltransferases"/>
    <property type="match status" value="1"/>
</dbReference>
<feature type="domain" description="SAM-dependent MTase RsmB/NOP-type" evidence="6">
    <location>
        <begin position="157"/>
        <end position="444"/>
    </location>
</feature>
<dbReference type="InterPro" id="IPR035926">
    <property type="entry name" value="NusB-like_sf"/>
</dbReference>
<sequence length="445" mass="49180">MTDTHQSSKKSGMAARDGALRLIHAVLSDKYLLDDAYRHEITEGQLRRLNGNDRAFAKRIAITVLQHLGEIDIVLSRFMDRGMPNKSGPLRNILRIGVAELLYLDNPAHAVVDCAVTHYRKWRKYAGFKGLTNAILRRVSKDGAKELASIDPAKANLPDWLYQSWTKTYGLAATNAMMEQFLKPLIPLDLTLKNGDDSAHWAEKLEAEIMPTGNLRMATHDRVDRLAGFDEGAWWVQDAAATLPVKLLGDVTGQDVLDLCAAPGGKTMQLAAKGANVTALDLSTKRLERVQENLDRVGLTATLVTGDVLTHETGKKWPFILLDAPCSATGTIRRHPELIHQRAAQDITHFASLQAKMLNRIANQVAPGGLIVFCTCSLQSEEGPDLISDFLMHNPDFGIEPIEPDEIAGIAPFIQNDGTMRTRPDQWGEKGGMDGFFAMRLRKCE</sequence>
<dbReference type="GO" id="GO:0001510">
    <property type="term" value="P:RNA methylation"/>
    <property type="evidence" value="ECO:0007669"/>
    <property type="project" value="InterPro"/>
</dbReference>
<keyword evidence="1 5" id="KW-0489">Methyltransferase</keyword>
<dbReference type="PRINTS" id="PR02008">
    <property type="entry name" value="RCMTFAMILY"/>
</dbReference>
<proteinExistence type="inferred from homology"/>
<evidence type="ECO:0000259" key="6">
    <source>
        <dbReference type="PROSITE" id="PS51686"/>
    </source>
</evidence>
<evidence type="ECO:0000256" key="4">
    <source>
        <dbReference type="ARBA" id="ARBA00022884"/>
    </source>
</evidence>
<dbReference type="GO" id="GO:0008173">
    <property type="term" value="F:RNA methyltransferase activity"/>
    <property type="evidence" value="ECO:0007669"/>
    <property type="project" value="InterPro"/>
</dbReference>
<dbReference type="GO" id="GO:0006355">
    <property type="term" value="P:regulation of DNA-templated transcription"/>
    <property type="evidence" value="ECO:0007669"/>
    <property type="project" value="InterPro"/>
</dbReference>
<dbReference type="EMBL" id="PKUQ01000031">
    <property type="protein sequence ID" value="PLW76363.1"/>
    <property type="molecule type" value="Genomic_DNA"/>
</dbReference>
<dbReference type="Pfam" id="PF01189">
    <property type="entry name" value="Methyltr_RsmB-F"/>
    <property type="match status" value="1"/>
</dbReference>
<dbReference type="InterPro" id="IPR023267">
    <property type="entry name" value="RCMT"/>
</dbReference>
<feature type="binding site" evidence="5">
    <location>
        <position position="281"/>
    </location>
    <ligand>
        <name>S-adenosyl-L-methionine</name>
        <dbReference type="ChEBI" id="CHEBI:59789"/>
    </ligand>
</feature>
<feature type="binding site" evidence="5">
    <location>
        <position position="323"/>
    </location>
    <ligand>
        <name>S-adenosyl-L-methionine</name>
        <dbReference type="ChEBI" id="CHEBI:59789"/>
    </ligand>
</feature>
<dbReference type="PROSITE" id="PS51686">
    <property type="entry name" value="SAM_MT_RSMB_NOP"/>
    <property type="match status" value="1"/>
</dbReference>
<dbReference type="InterPro" id="IPR006027">
    <property type="entry name" value="NusB_RsmB_TIM44"/>
</dbReference>
<keyword evidence="8" id="KW-1185">Reference proteome</keyword>
<evidence type="ECO:0000313" key="7">
    <source>
        <dbReference type="EMBL" id="PLW76363.1"/>
    </source>
</evidence>
<dbReference type="RefSeq" id="WP_101534797.1">
    <property type="nucleotide sequence ID" value="NZ_PKUQ01000031.1"/>
</dbReference>
<accession>A0A2N5XPE0</accession>
<reference evidence="7 8" key="1">
    <citation type="submission" date="2018-01" db="EMBL/GenBank/DDBJ databases">
        <title>The draft genome sequence of Cohaesibacter sp. H1304.</title>
        <authorList>
            <person name="Wang N.-N."/>
            <person name="Du Z.-J."/>
        </authorList>
    </citation>
    <scope>NUCLEOTIDE SEQUENCE [LARGE SCALE GENOMIC DNA]</scope>
    <source>
        <strain evidence="7 8">H1304</strain>
    </source>
</reference>
<dbReference type="InterPro" id="IPR001678">
    <property type="entry name" value="MeTrfase_RsmB-F_NOP2_dom"/>
</dbReference>
<keyword evidence="2 5" id="KW-0808">Transferase</keyword>
<dbReference type="InterPro" id="IPR049560">
    <property type="entry name" value="MeTrfase_RsmB-F_NOP2_cat"/>
</dbReference>
<dbReference type="SUPFAM" id="SSF48013">
    <property type="entry name" value="NusB-like"/>
    <property type="match status" value="1"/>
</dbReference>
<comment type="similarity">
    <text evidence="5">Belongs to the class I-like SAM-binding methyltransferase superfamily. RsmB/NOP family.</text>
</comment>